<evidence type="ECO:0000256" key="1">
    <source>
        <dbReference type="SAM" id="Coils"/>
    </source>
</evidence>
<accession>A0AAD8TID2</accession>
<evidence type="ECO:0000313" key="2">
    <source>
        <dbReference type="EMBL" id="KAK1683450.1"/>
    </source>
</evidence>
<keyword evidence="3" id="KW-1185">Reference proteome</keyword>
<proteinExistence type="predicted"/>
<feature type="coiled-coil region" evidence="1">
    <location>
        <begin position="222"/>
        <end position="281"/>
    </location>
</feature>
<dbReference type="EMBL" id="JAUUTY010000002">
    <property type="protein sequence ID" value="KAK1683450.1"/>
    <property type="molecule type" value="Genomic_DNA"/>
</dbReference>
<protein>
    <submittedName>
        <fullName evidence="2">Uncharacterized protein</fullName>
    </submittedName>
</protein>
<keyword evidence="1" id="KW-0175">Coiled coil</keyword>
<sequence length="297" mass="32895">MLPWRRATDVDDLCIAEPYHPERVARQLTLRQQVPYAPLMSLYTTENTGVAYAYWSHLLRQDRYDFQYTLNDARTVDAMTSSEDMSTTTVVPLMDVSSLTQPFVEATKLALEKIVAGTSASTIIEPQHQEILRVLISNLPCSPQVASAREGLERLLLISTEIQEAKGEIGSASSKQSGAMTRAESAVATLEDDLKGKSDVISSVTEQQLERHKLVEVLSVKLSNATRALRAGEEELAQLNLEYSEKQSEVKKLRDSLHDVNSQAAQELKALEEKTLALEADASSVFETLKDWGATPN</sequence>
<dbReference type="AlphaFoldDB" id="A0AAD8TID2"/>
<organism evidence="2 3">
    <name type="scientific">Lolium multiflorum</name>
    <name type="common">Italian ryegrass</name>
    <name type="synonym">Lolium perenne subsp. multiflorum</name>
    <dbReference type="NCBI Taxonomy" id="4521"/>
    <lineage>
        <taxon>Eukaryota</taxon>
        <taxon>Viridiplantae</taxon>
        <taxon>Streptophyta</taxon>
        <taxon>Embryophyta</taxon>
        <taxon>Tracheophyta</taxon>
        <taxon>Spermatophyta</taxon>
        <taxon>Magnoliopsida</taxon>
        <taxon>Liliopsida</taxon>
        <taxon>Poales</taxon>
        <taxon>Poaceae</taxon>
        <taxon>BOP clade</taxon>
        <taxon>Pooideae</taxon>
        <taxon>Poodae</taxon>
        <taxon>Poeae</taxon>
        <taxon>Poeae Chloroplast Group 2 (Poeae type)</taxon>
        <taxon>Loliodinae</taxon>
        <taxon>Loliinae</taxon>
        <taxon>Lolium</taxon>
    </lineage>
</organism>
<comment type="caution">
    <text evidence="2">The sequence shown here is derived from an EMBL/GenBank/DDBJ whole genome shotgun (WGS) entry which is preliminary data.</text>
</comment>
<gene>
    <name evidence="2" type="ORF">QYE76_044298</name>
</gene>
<evidence type="ECO:0000313" key="3">
    <source>
        <dbReference type="Proteomes" id="UP001231189"/>
    </source>
</evidence>
<reference evidence="2" key="1">
    <citation type="submission" date="2023-07" db="EMBL/GenBank/DDBJ databases">
        <title>A chromosome-level genome assembly of Lolium multiflorum.</title>
        <authorList>
            <person name="Chen Y."/>
            <person name="Copetti D."/>
            <person name="Kolliker R."/>
            <person name="Studer B."/>
        </authorList>
    </citation>
    <scope>NUCLEOTIDE SEQUENCE</scope>
    <source>
        <strain evidence="2">02402/16</strain>
        <tissue evidence="2">Leaf</tissue>
    </source>
</reference>
<name>A0AAD8TID2_LOLMU</name>
<dbReference type="Proteomes" id="UP001231189">
    <property type="component" value="Unassembled WGS sequence"/>
</dbReference>